<comment type="caution">
    <text evidence="2">The sequence shown here is derived from an EMBL/GenBank/DDBJ whole genome shotgun (WGS) entry which is preliminary data.</text>
</comment>
<gene>
    <name evidence="2" type="ORF">PAPYR_529</name>
</gene>
<feature type="region of interest" description="Disordered" evidence="1">
    <location>
        <begin position="169"/>
        <end position="195"/>
    </location>
</feature>
<protein>
    <submittedName>
        <fullName evidence="2">Uncharacterized protein</fullName>
    </submittedName>
</protein>
<reference evidence="2" key="1">
    <citation type="journal article" date="2022" name="bioRxiv">
        <title>Genomics of Preaxostyla Flagellates Illuminates Evolutionary Transitions and the Path Towards Mitochondrial Loss.</title>
        <authorList>
            <person name="Novak L.V.F."/>
            <person name="Treitli S.C."/>
            <person name="Pyrih J."/>
            <person name="Halakuc P."/>
            <person name="Pipaliya S.V."/>
            <person name="Vacek V."/>
            <person name="Brzon O."/>
            <person name="Soukal P."/>
            <person name="Eme L."/>
            <person name="Dacks J.B."/>
            <person name="Karnkowska A."/>
            <person name="Elias M."/>
            <person name="Hampl V."/>
        </authorList>
    </citation>
    <scope>NUCLEOTIDE SEQUENCE</scope>
    <source>
        <strain evidence="2">RCP-MX</strain>
    </source>
</reference>
<sequence length="477" mass="52198">MKSAVSDLPSRVPDSELLSDMGFGTDLGLRRTDLLTEDPGAAHADTDGTTQHIWGTEVSIVDTSRRCGISLILPRPQTSPQTRPPCATQVGCGFIPDLPPDLVDRLESLDFGSDLIERYPVRIASSRLQRLRIKSSADDLGPMSLLELDCPALVELDLTVLFPDRPAVPSAPHPQLASQEPVRSDQSHAHARPGESFVEDPTWLLSGAPLLRLRELSGVRVAQPDLLASLCACGSLVLLKGLHLDATRLPNTLVLRLPGQLEYLDLHIELGKRPDVPLLPPLDLLVEAPGLLDFKLTTRYTERMPCEEESSRRVRVRLHNCPHLFRLGLNHTDALLSIQGDKGEGAPAATQLRSLSVNDLGAARLVDLLARHGTRLRDFSFWQGFRTVSNESWSLLMRALSGLPQLISLRLNVYEAPSLSLACPQLRTLILTNLSKEAKVVLACPLLEKLRGIGDPSRHLELALPAPNLECTATAWA</sequence>
<dbReference type="Proteomes" id="UP001141327">
    <property type="component" value="Unassembled WGS sequence"/>
</dbReference>
<accession>A0ABQ8V0F6</accession>
<name>A0ABQ8V0F6_9EUKA</name>
<proteinExistence type="predicted"/>
<organism evidence="2 3">
    <name type="scientific">Paratrimastix pyriformis</name>
    <dbReference type="NCBI Taxonomy" id="342808"/>
    <lineage>
        <taxon>Eukaryota</taxon>
        <taxon>Metamonada</taxon>
        <taxon>Preaxostyla</taxon>
        <taxon>Paratrimastigidae</taxon>
        <taxon>Paratrimastix</taxon>
    </lineage>
</organism>
<keyword evidence="3" id="KW-1185">Reference proteome</keyword>
<evidence type="ECO:0000256" key="1">
    <source>
        <dbReference type="SAM" id="MobiDB-lite"/>
    </source>
</evidence>
<evidence type="ECO:0000313" key="3">
    <source>
        <dbReference type="Proteomes" id="UP001141327"/>
    </source>
</evidence>
<evidence type="ECO:0000313" key="2">
    <source>
        <dbReference type="EMBL" id="KAJ4462555.1"/>
    </source>
</evidence>
<dbReference type="EMBL" id="JAPMOS010000002">
    <property type="protein sequence ID" value="KAJ4462555.1"/>
    <property type="molecule type" value="Genomic_DNA"/>
</dbReference>
<dbReference type="SUPFAM" id="SSF52047">
    <property type="entry name" value="RNI-like"/>
    <property type="match status" value="1"/>
</dbReference>